<dbReference type="Gene3D" id="3.90.550.10">
    <property type="entry name" value="Spore Coat Polysaccharide Biosynthesis Protein SpsA, Chain A"/>
    <property type="match status" value="1"/>
</dbReference>
<organism evidence="5 6">
    <name type="scientific">Cognatiluteimonas weifangensis</name>
    <dbReference type="NCBI Taxonomy" id="2303539"/>
    <lineage>
        <taxon>Bacteria</taxon>
        <taxon>Pseudomonadati</taxon>
        <taxon>Pseudomonadota</taxon>
        <taxon>Gammaproteobacteria</taxon>
        <taxon>Lysobacterales</taxon>
        <taxon>Lysobacteraceae</taxon>
        <taxon>Cognatiluteimonas</taxon>
    </lineage>
</organism>
<protein>
    <submittedName>
        <fullName evidence="5">Glycosyltransferase family 2 protein</fullName>
    </submittedName>
</protein>
<evidence type="ECO:0000256" key="1">
    <source>
        <dbReference type="ARBA" id="ARBA00006739"/>
    </source>
</evidence>
<keyword evidence="3 5" id="KW-0808">Transferase</keyword>
<dbReference type="InterPro" id="IPR001173">
    <property type="entry name" value="Glyco_trans_2-like"/>
</dbReference>
<dbReference type="OrthoDB" id="9801954at2"/>
<dbReference type="Pfam" id="PF00535">
    <property type="entry name" value="Glycos_transf_2"/>
    <property type="match status" value="1"/>
</dbReference>
<proteinExistence type="inferred from homology"/>
<keyword evidence="2" id="KW-0328">Glycosyltransferase</keyword>
<comment type="similarity">
    <text evidence="1">Belongs to the glycosyltransferase 2 family.</text>
</comment>
<evidence type="ECO:0000259" key="4">
    <source>
        <dbReference type="Pfam" id="PF00535"/>
    </source>
</evidence>
<reference evidence="5 6" key="1">
    <citation type="submission" date="2018-08" db="EMBL/GenBank/DDBJ databases">
        <title>Lysobacter weifangensis sp. nov., a new member of the family 'Xanthomonadaceae', isolated from soil in a farmland.</title>
        <authorList>
            <person name="Zhao H."/>
        </authorList>
    </citation>
    <scope>NUCLEOTIDE SEQUENCE [LARGE SCALE GENOMIC DNA]</scope>
    <source>
        <strain evidence="5 6">WF-2</strain>
    </source>
</reference>
<dbReference type="GO" id="GO:0016757">
    <property type="term" value="F:glycosyltransferase activity"/>
    <property type="evidence" value="ECO:0007669"/>
    <property type="project" value="UniProtKB-KW"/>
</dbReference>
<evidence type="ECO:0000256" key="2">
    <source>
        <dbReference type="ARBA" id="ARBA00022676"/>
    </source>
</evidence>
<dbReference type="PANTHER" id="PTHR43179">
    <property type="entry name" value="RHAMNOSYLTRANSFERASE WBBL"/>
    <property type="match status" value="1"/>
</dbReference>
<gene>
    <name evidence="5" type="ORF">D0Y53_01625</name>
</gene>
<sequence>MTKTHISLVVPCFNGGAEALATVIAIGRLPRPADHTLEAVVVDDASTDGSTAHLARELPDWARLLRAPANLGRAGAINLGVTEATGSLLLLLDCDCTPAHPDFLQAHLACLAEGADASIGDIVGHAGGFWGRYQSAAGRRRAAAAHDGGMLHSMTTANILLRAPLFRAVGGFDPRYRHYGFEDRDLLLRMQRTGARLAHNANAPVDHAANLDFPGISRKMQASGRYSAPLFRGDHPEAYRALGYAAIDATLHPWRAALLAPLARLAVARADSIEAVLDQAWLPYPLRKGLARAATALAYLHGTRQ</sequence>
<dbReference type="RefSeq" id="WP_117201360.1">
    <property type="nucleotide sequence ID" value="NZ_JBHTBK010000007.1"/>
</dbReference>
<dbReference type="InterPro" id="IPR029044">
    <property type="entry name" value="Nucleotide-diphossugar_trans"/>
</dbReference>
<evidence type="ECO:0000256" key="3">
    <source>
        <dbReference type="ARBA" id="ARBA00022679"/>
    </source>
</evidence>
<evidence type="ECO:0000313" key="5">
    <source>
        <dbReference type="EMBL" id="RFP62539.1"/>
    </source>
</evidence>
<dbReference type="SUPFAM" id="SSF53448">
    <property type="entry name" value="Nucleotide-diphospho-sugar transferases"/>
    <property type="match status" value="1"/>
</dbReference>
<dbReference type="AlphaFoldDB" id="A0A372DSL6"/>
<dbReference type="Proteomes" id="UP000262917">
    <property type="component" value="Unassembled WGS sequence"/>
</dbReference>
<dbReference type="EMBL" id="QVPD01000001">
    <property type="protein sequence ID" value="RFP62539.1"/>
    <property type="molecule type" value="Genomic_DNA"/>
</dbReference>
<comment type="caution">
    <text evidence="5">The sequence shown here is derived from an EMBL/GenBank/DDBJ whole genome shotgun (WGS) entry which is preliminary data.</text>
</comment>
<evidence type="ECO:0000313" key="6">
    <source>
        <dbReference type="Proteomes" id="UP000262917"/>
    </source>
</evidence>
<keyword evidence="6" id="KW-1185">Reference proteome</keyword>
<name>A0A372DSL6_9GAMM</name>
<feature type="domain" description="Glycosyltransferase 2-like" evidence="4">
    <location>
        <begin position="7"/>
        <end position="163"/>
    </location>
</feature>
<dbReference type="PANTHER" id="PTHR43179:SF12">
    <property type="entry name" value="GALACTOFURANOSYLTRANSFERASE GLFT2"/>
    <property type="match status" value="1"/>
</dbReference>
<accession>A0A372DSL6</accession>